<feature type="region of interest" description="Disordered" evidence="6">
    <location>
        <begin position="115"/>
        <end position="147"/>
    </location>
</feature>
<proteinExistence type="predicted"/>
<feature type="region of interest" description="Disordered" evidence="6">
    <location>
        <begin position="266"/>
        <end position="538"/>
    </location>
</feature>
<dbReference type="Proteomes" id="UP001152888">
    <property type="component" value="Unassembled WGS sequence"/>
</dbReference>
<dbReference type="InterPro" id="IPR000253">
    <property type="entry name" value="FHA_dom"/>
</dbReference>
<comment type="caution">
    <text evidence="8">The sequence shown here is derived from an EMBL/GenBank/DDBJ whole genome shotgun (WGS) entry which is preliminary data.</text>
</comment>
<evidence type="ECO:0000256" key="1">
    <source>
        <dbReference type="ARBA" id="ARBA00022741"/>
    </source>
</evidence>
<dbReference type="SMART" id="SM00487">
    <property type="entry name" value="DEXDc"/>
    <property type="match status" value="1"/>
</dbReference>
<evidence type="ECO:0000259" key="7">
    <source>
        <dbReference type="PROSITE" id="PS50006"/>
    </source>
</evidence>
<dbReference type="SUPFAM" id="SSF49879">
    <property type="entry name" value="SMAD/FHA domain"/>
    <property type="match status" value="1"/>
</dbReference>
<dbReference type="InterPro" id="IPR045055">
    <property type="entry name" value="DNA2/NAM7-like"/>
</dbReference>
<dbReference type="InterPro" id="IPR014001">
    <property type="entry name" value="Helicase_ATP-bd"/>
</dbReference>
<sequence length="1274" mass="146101">MTVTIKWKLQHLPTENIIEINKPLFEIGRNPSCDISTKNDLISRSHARFTILVDEALYLQDTGSSNGTFVNENQISSNEIVPLKDGDIVNFGTNTYYTYKVIKATLLPPPVQVVEEPHTSSKVQEKKEEMPSASNEVEEPTMRNSSHFSSFHDDCIVISDDDDDDPFAMSQIFQITEKIKNESCLADDPYMEIKKELADLDYCDTFGDPMNEVIDLEPFENTKELLDILESSSRDRKKDNDVKDTTKANKSVKTIDILDDEIEIRNKDHNARGPSNSKKMSLVLEDTPPIRRISERRKSTGSSKKNDDIDTTPSSRRKSTDKNHSSAYKSKSKFKVPPLIEAHALNVDKHKPKSRPSAEKELPLEKPEEKAREHERTIKDTVKRRSSISTPSPVAQKKLKTGTRTSTPRKSKGTDQPAIDKSTKEAIKEIRKQKLKELGEKHSESKGDSKPKVVTQVPKVKDPRRGAFLLGNPPTKPSVVKSPADNPKRSSERLVERKKRSSNSAAKDSEIQDRTISSQLSPSDQLTQRVPAMNSTRVPRSDFDCITMSDFINRTQTRPDSTMHDRKTRWTQNHVYRELDNVDEHVQQIVFWNVRWIIEQQGQEISPPINKENEEMVPLDFPSVEKYARIMQPLIMLELWNYIYPSCINKNRNPFLATLKHVRYTTETTYLECECYLPENRGTSLKPEDLTLIECKLIDDENVTYQITGFGFIKYCNRIDNTREGHSKSPNVKFTLMTRYFGKRVSSKQVLIKTVDNIANFLRLLKTMRYLKTSPLVGNILNPRIEDYRIHVEHKDLNVKANKLNERQREAVLEARQVCLGHEPKIYLLKGPPGTGKSTVITSLILDVVYNTKDADDPLVLVTAPSNAAVDSLISKLALARKKIKDEKMRSRLRIVRVGPESSINSNVEKFKLSTLVRNNMVTEYRLNQCTDYQKYVEEGRLDEFIRLKLQNKFYYEQKRLEDVVLKRSNIICTTLQSCTHNKILNSWRSGSLRDFTCCIIDEATQCTELESLLPIQLGITKFVLVGDPKQLPAVVTNRDAYKLGLGMSLFSRIEEKFRNVPKSPVKLLEIQYRMATAICEFPNQAFYDGKIRSMPKCDNPIQPALRPYLLFNLTRTHTVDESEFTNMNEVRFICKLLETLKTHVKQQCFYSVGVIAPYRAQIDLLRLEISSIEFPHEATVTINTVDSFQGAECDVIIISCVRMNSNCFLQNEQRLNVALTRAKQALYVVGNYTLFKHCKPLYDLRENAKSRRLCFDIMDNPKDLPLLHKFIFS</sequence>
<dbReference type="PANTHER" id="PTHR10887:SF495">
    <property type="entry name" value="HELICASE SENATAXIN ISOFORM X1-RELATED"/>
    <property type="match status" value="1"/>
</dbReference>
<dbReference type="Pfam" id="PF00498">
    <property type="entry name" value="FHA"/>
    <property type="match status" value="1"/>
</dbReference>
<reference evidence="8" key="1">
    <citation type="submission" date="2022-03" db="EMBL/GenBank/DDBJ databases">
        <authorList>
            <person name="Sayadi A."/>
        </authorList>
    </citation>
    <scope>NUCLEOTIDE SEQUENCE</scope>
</reference>
<dbReference type="Pfam" id="PF13087">
    <property type="entry name" value="AAA_12"/>
    <property type="match status" value="1"/>
</dbReference>
<organism evidence="8 9">
    <name type="scientific">Acanthoscelides obtectus</name>
    <name type="common">Bean weevil</name>
    <name type="synonym">Bruchus obtectus</name>
    <dbReference type="NCBI Taxonomy" id="200917"/>
    <lineage>
        <taxon>Eukaryota</taxon>
        <taxon>Metazoa</taxon>
        <taxon>Ecdysozoa</taxon>
        <taxon>Arthropoda</taxon>
        <taxon>Hexapoda</taxon>
        <taxon>Insecta</taxon>
        <taxon>Pterygota</taxon>
        <taxon>Neoptera</taxon>
        <taxon>Endopterygota</taxon>
        <taxon>Coleoptera</taxon>
        <taxon>Polyphaga</taxon>
        <taxon>Cucujiformia</taxon>
        <taxon>Chrysomeloidea</taxon>
        <taxon>Chrysomelidae</taxon>
        <taxon>Bruchinae</taxon>
        <taxon>Bruchini</taxon>
        <taxon>Acanthoscelides</taxon>
    </lineage>
</organism>
<evidence type="ECO:0000256" key="3">
    <source>
        <dbReference type="ARBA" id="ARBA00022806"/>
    </source>
</evidence>
<dbReference type="InterPro" id="IPR027417">
    <property type="entry name" value="P-loop_NTPase"/>
</dbReference>
<keyword evidence="2" id="KW-0378">Hydrolase</keyword>
<dbReference type="GO" id="GO:0016604">
    <property type="term" value="C:nuclear body"/>
    <property type="evidence" value="ECO:0007669"/>
    <property type="project" value="TreeGrafter"/>
</dbReference>
<keyword evidence="4" id="KW-0067">ATP-binding</keyword>
<feature type="compositionally biased region" description="Basic residues" evidence="6">
    <location>
        <begin position="397"/>
        <end position="411"/>
    </location>
</feature>
<dbReference type="AlphaFoldDB" id="A0A9P0K074"/>
<feature type="compositionally biased region" description="Basic and acidic residues" evidence="6">
    <location>
        <begin position="288"/>
        <end position="308"/>
    </location>
</feature>
<evidence type="ECO:0000313" key="8">
    <source>
        <dbReference type="EMBL" id="CAH1964009.1"/>
    </source>
</evidence>
<dbReference type="GO" id="GO:0016787">
    <property type="term" value="F:hydrolase activity"/>
    <property type="evidence" value="ECO:0007669"/>
    <property type="project" value="UniProtKB-KW"/>
</dbReference>
<dbReference type="GO" id="GO:0006369">
    <property type="term" value="P:termination of RNA polymerase II transcription"/>
    <property type="evidence" value="ECO:0007669"/>
    <property type="project" value="TreeGrafter"/>
</dbReference>
<keyword evidence="1" id="KW-0547">Nucleotide-binding</keyword>
<comment type="catalytic activity">
    <reaction evidence="5">
        <text>ATP + H2O = ADP + phosphate + H(+)</text>
        <dbReference type="Rhea" id="RHEA:13065"/>
        <dbReference type="ChEBI" id="CHEBI:15377"/>
        <dbReference type="ChEBI" id="CHEBI:15378"/>
        <dbReference type="ChEBI" id="CHEBI:30616"/>
        <dbReference type="ChEBI" id="CHEBI:43474"/>
        <dbReference type="ChEBI" id="CHEBI:456216"/>
        <dbReference type="EC" id="3.6.4.12"/>
    </reaction>
    <physiologicalReaction direction="left-to-right" evidence="5">
        <dbReference type="Rhea" id="RHEA:13066"/>
    </physiologicalReaction>
</comment>
<feature type="compositionally biased region" description="Basic and acidic residues" evidence="6">
    <location>
        <begin position="486"/>
        <end position="495"/>
    </location>
</feature>
<dbReference type="GO" id="GO:0005524">
    <property type="term" value="F:ATP binding"/>
    <property type="evidence" value="ECO:0007669"/>
    <property type="project" value="UniProtKB-KW"/>
</dbReference>
<dbReference type="EMBL" id="CAKOFQ010006712">
    <property type="protein sequence ID" value="CAH1964009.1"/>
    <property type="molecule type" value="Genomic_DNA"/>
</dbReference>
<feature type="compositionally biased region" description="Basic and acidic residues" evidence="6">
    <location>
        <begin position="421"/>
        <end position="451"/>
    </location>
</feature>
<dbReference type="SUPFAM" id="SSF52540">
    <property type="entry name" value="P-loop containing nucleoside triphosphate hydrolases"/>
    <property type="match status" value="1"/>
</dbReference>
<dbReference type="CDD" id="cd18808">
    <property type="entry name" value="SF1_C_Upf1"/>
    <property type="match status" value="1"/>
</dbReference>
<evidence type="ECO:0000256" key="4">
    <source>
        <dbReference type="ARBA" id="ARBA00022840"/>
    </source>
</evidence>
<dbReference type="GO" id="GO:0003678">
    <property type="term" value="F:DNA helicase activity"/>
    <property type="evidence" value="ECO:0007669"/>
    <property type="project" value="UniProtKB-EC"/>
</dbReference>
<dbReference type="CDD" id="cd18042">
    <property type="entry name" value="DEXXQc_SETX"/>
    <property type="match status" value="1"/>
</dbReference>
<feature type="domain" description="FHA" evidence="7">
    <location>
        <begin position="25"/>
        <end position="75"/>
    </location>
</feature>
<accession>A0A9P0K074</accession>
<dbReference type="GO" id="GO:0001147">
    <property type="term" value="F:transcription termination site sequence-specific DNA binding"/>
    <property type="evidence" value="ECO:0007669"/>
    <property type="project" value="TreeGrafter"/>
</dbReference>
<keyword evidence="3" id="KW-0347">Helicase</keyword>
<dbReference type="OrthoDB" id="2285229at2759"/>
<gene>
    <name evidence="8" type="ORF">ACAOBT_LOCUS5542</name>
</gene>
<keyword evidence="9" id="KW-1185">Reference proteome</keyword>
<evidence type="ECO:0000256" key="2">
    <source>
        <dbReference type="ARBA" id="ARBA00022801"/>
    </source>
</evidence>
<dbReference type="FunFam" id="3.40.50.300:FF:000326">
    <property type="entry name" value="P-loop containing nucleoside triphosphate hydrolase"/>
    <property type="match status" value="1"/>
</dbReference>
<dbReference type="PROSITE" id="PS50006">
    <property type="entry name" value="FHA_DOMAIN"/>
    <property type="match status" value="1"/>
</dbReference>
<dbReference type="CDD" id="cd00060">
    <property type="entry name" value="FHA"/>
    <property type="match status" value="1"/>
</dbReference>
<dbReference type="InterPro" id="IPR041677">
    <property type="entry name" value="DNA2/NAM7_AAA_11"/>
</dbReference>
<evidence type="ECO:0000313" key="9">
    <source>
        <dbReference type="Proteomes" id="UP001152888"/>
    </source>
</evidence>
<feature type="compositionally biased region" description="Basic and acidic residues" evidence="6">
    <location>
        <begin position="115"/>
        <end position="130"/>
    </location>
</feature>
<name>A0A9P0K074_ACAOB</name>
<protein>
    <recommendedName>
        <fullName evidence="7">FHA domain-containing protein</fullName>
    </recommendedName>
</protein>
<dbReference type="Gene3D" id="2.60.200.20">
    <property type="match status" value="1"/>
</dbReference>
<dbReference type="PANTHER" id="PTHR10887">
    <property type="entry name" value="DNA2/NAM7 HELICASE FAMILY"/>
    <property type="match status" value="1"/>
</dbReference>
<feature type="compositionally biased region" description="Polar residues" evidence="6">
    <location>
        <begin position="514"/>
        <end position="538"/>
    </location>
</feature>
<dbReference type="InterPro" id="IPR008984">
    <property type="entry name" value="SMAD_FHA_dom_sf"/>
</dbReference>
<evidence type="ECO:0000256" key="5">
    <source>
        <dbReference type="ARBA" id="ARBA00048432"/>
    </source>
</evidence>
<dbReference type="SMART" id="SM00240">
    <property type="entry name" value="FHA"/>
    <property type="match status" value="1"/>
</dbReference>
<dbReference type="GO" id="GO:0005694">
    <property type="term" value="C:chromosome"/>
    <property type="evidence" value="ECO:0007669"/>
    <property type="project" value="UniProtKB-ARBA"/>
</dbReference>
<dbReference type="InterPro" id="IPR041679">
    <property type="entry name" value="DNA2/NAM7-like_C"/>
</dbReference>
<dbReference type="Pfam" id="PF13086">
    <property type="entry name" value="AAA_11"/>
    <property type="match status" value="2"/>
</dbReference>
<dbReference type="InterPro" id="IPR047187">
    <property type="entry name" value="SF1_C_Upf1"/>
</dbReference>
<dbReference type="Gene3D" id="3.40.50.300">
    <property type="entry name" value="P-loop containing nucleotide triphosphate hydrolases"/>
    <property type="match status" value="2"/>
</dbReference>
<feature type="compositionally biased region" description="Basic and acidic residues" evidence="6">
    <location>
        <begin position="356"/>
        <end position="383"/>
    </location>
</feature>
<evidence type="ECO:0000256" key="6">
    <source>
        <dbReference type="SAM" id="MobiDB-lite"/>
    </source>
</evidence>